<protein>
    <recommendedName>
        <fullName evidence="3">Pyridine nucleotide-disulfide oxidoreductase domain-containing protein 2</fullName>
    </recommendedName>
</protein>
<gene>
    <name evidence="6" type="ORF">QRX50_34355</name>
</gene>
<name>A0A9Y2ICL5_9PSEU</name>
<dbReference type="KEGG" id="acab:QRX50_34355"/>
<dbReference type="RefSeq" id="WP_285967269.1">
    <property type="nucleotide sequence ID" value="NZ_CP127294.1"/>
</dbReference>
<dbReference type="SUPFAM" id="SSF51905">
    <property type="entry name" value="FAD/NAD(P)-binding domain"/>
    <property type="match status" value="1"/>
</dbReference>
<dbReference type="GO" id="GO:0016491">
    <property type="term" value="F:oxidoreductase activity"/>
    <property type="evidence" value="ECO:0007669"/>
    <property type="project" value="InterPro"/>
</dbReference>
<evidence type="ECO:0000256" key="2">
    <source>
        <dbReference type="ARBA" id="ARBA00038825"/>
    </source>
</evidence>
<evidence type="ECO:0000256" key="1">
    <source>
        <dbReference type="ARBA" id="ARBA00037217"/>
    </source>
</evidence>
<dbReference type="PANTHER" id="PTHR10668:SF105">
    <property type="entry name" value="DEHYDROGENASE-RELATED"/>
    <property type="match status" value="1"/>
</dbReference>
<accession>A0A9Y2ICL5</accession>
<dbReference type="Proteomes" id="UP001236014">
    <property type="component" value="Chromosome"/>
</dbReference>
<evidence type="ECO:0000313" key="6">
    <source>
        <dbReference type="EMBL" id="WIX76521.1"/>
    </source>
</evidence>
<sequence length="540" mass="56959">MPDAIVVGSGVNGLVAAAELAGAGWSVTLVERNDRLGGFITSEERTLPGYVHDTFSSWHPLFVSGGAYAALGEELHRHGLRYRNAGGPLVASIGDDGHAVVAHRDPEQTAAEFAHAEDRTRYLKALQDFLDHAGPVGGLMGSELRSPLVVKHAGGLARGLGRTGTERWVRDFVSSGRSWCAREFTGSEVDHLWIPWLLHAGLAPDQASGGFLVPVLAATMHGFGLPVVEGGAGRFVEAFRSLLEARGVEIRTGAPVERILVEGGRAVGVVAGGETLRATRAVVVSVTPTALYGELLPAGSVSEQVTDEARRFRYGRAELQIHVALSAPLDWLDERLREIPLVHVSDGSASTGIACAQAEAGLLPDRPTIVVGQQYLLDPSRVPEGAAALWLQLQETPFAPVGDAAGELDVTGGWTPRLATAYADRVLDRIARHAPGLREKVLAVDVITPPDLEAANVNAVAGDPYGGAAEVDQSFLWRPLPSAARHRTPVPGLWHIGASTHPGAGLGGGSGHLVAQSLTTPSRAETAKSTLTSWLRGRRS</sequence>
<evidence type="ECO:0000259" key="5">
    <source>
        <dbReference type="Pfam" id="PF01593"/>
    </source>
</evidence>
<comment type="function">
    <text evidence="1">Probable oxidoreductase that may play a role as regulator of mitochondrial function.</text>
</comment>
<dbReference type="EMBL" id="CP127294">
    <property type="protein sequence ID" value="WIX76521.1"/>
    <property type="molecule type" value="Genomic_DNA"/>
</dbReference>
<evidence type="ECO:0000256" key="3">
    <source>
        <dbReference type="ARBA" id="ARBA00040298"/>
    </source>
</evidence>
<keyword evidence="7" id="KW-1185">Reference proteome</keyword>
<proteinExistence type="predicted"/>
<organism evidence="6 7">
    <name type="scientific">Amycolatopsis carbonis</name>
    <dbReference type="NCBI Taxonomy" id="715471"/>
    <lineage>
        <taxon>Bacteria</taxon>
        <taxon>Bacillati</taxon>
        <taxon>Actinomycetota</taxon>
        <taxon>Actinomycetes</taxon>
        <taxon>Pseudonocardiales</taxon>
        <taxon>Pseudonocardiaceae</taxon>
        <taxon>Amycolatopsis</taxon>
    </lineage>
</organism>
<dbReference type="Gene3D" id="3.50.50.60">
    <property type="entry name" value="FAD/NAD(P)-binding domain"/>
    <property type="match status" value="2"/>
</dbReference>
<feature type="region of interest" description="Disordered" evidence="4">
    <location>
        <begin position="519"/>
        <end position="540"/>
    </location>
</feature>
<comment type="subunit">
    <text evidence="2">Interacts with COX5B; this interaction may contribute to localize PYROXD2 to the inner face of the inner mitochondrial membrane.</text>
</comment>
<feature type="domain" description="Amine oxidase" evidence="5">
    <location>
        <begin position="13"/>
        <end position="502"/>
    </location>
</feature>
<dbReference type="Pfam" id="PF01593">
    <property type="entry name" value="Amino_oxidase"/>
    <property type="match status" value="1"/>
</dbReference>
<dbReference type="InterPro" id="IPR002937">
    <property type="entry name" value="Amino_oxidase"/>
</dbReference>
<dbReference type="AlphaFoldDB" id="A0A9Y2ICL5"/>
<reference evidence="6 7" key="1">
    <citation type="submission" date="2023-06" db="EMBL/GenBank/DDBJ databases">
        <authorList>
            <person name="Oyuntsetseg B."/>
            <person name="Kim S.B."/>
        </authorList>
    </citation>
    <scope>NUCLEOTIDE SEQUENCE [LARGE SCALE GENOMIC DNA]</scope>
    <source>
        <strain evidence="6 7">2-15</strain>
    </source>
</reference>
<evidence type="ECO:0000313" key="7">
    <source>
        <dbReference type="Proteomes" id="UP001236014"/>
    </source>
</evidence>
<dbReference type="PANTHER" id="PTHR10668">
    <property type="entry name" value="PHYTOENE DEHYDROGENASE"/>
    <property type="match status" value="1"/>
</dbReference>
<dbReference type="InterPro" id="IPR036188">
    <property type="entry name" value="FAD/NAD-bd_sf"/>
</dbReference>
<evidence type="ECO:0000256" key="4">
    <source>
        <dbReference type="SAM" id="MobiDB-lite"/>
    </source>
</evidence>
<feature type="compositionally biased region" description="Polar residues" evidence="4">
    <location>
        <begin position="519"/>
        <end position="533"/>
    </location>
</feature>